<proteinExistence type="predicted"/>
<dbReference type="InterPro" id="IPR019650">
    <property type="entry name" value="DUF2513"/>
</dbReference>
<reference evidence="1" key="1">
    <citation type="submission" date="2019-09" db="EMBL/GenBank/DDBJ databases">
        <title>Characterisation of the sponge microbiome using genome-centric metagenomics.</title>
        <authorList>
            <person name="Engelberts J.P."/>
            <person name="Robbins S.J."/>
            <person name="De Goeij J.M."/>
            <person name="Aranda M."/>
            <person name="Bell S.C."/>
            <person name="Webster N.S."/>
        </authorList>
    </citation>
    <scope>NUCLEOTIDE SEQUENCE</scope>
    <source>
        <strain evidence="1">SB0662_bin_9</strain>
    </source>
</reference>
<dbReference type="AlphaFoldDB" id="A0A6B1DNE2"/>
<evidence type="ECO:0000313" key="1">
    <source>
        <dbReference type="EMBL" id="MYD88807.1"/>
    </source>
</evidence>
<sequence>MKLHQDLMQKILEWAEEHVTSAPVDPPRCCNHDAMVVHYHVGLCSEAGYLNVYKLSGKEEPYPRYAIGHLTWEGQMALAQMREN</sequence>
<protein>
    <submittedName>
        <fullName evidence="1">DUF2513 domain-containing protein</fullName>
    </submittedName>
</protein>
<accession>A0A6B1DNE2</accession>
<comment type="caution">
    <text evidence="1">The sequence shown here is derived from an EMBL/GenBank/DDBJ whole genome shotgun (WGS) entry which is preliminary data.</text>
</comment>
<gene>
    <name evidence="1" type="ORF">F4Y08_00485</name>
</gene>
<dbReference type="EMBL" id="VXPY01000004">
    <property type="protein sequence ID" value="MYD88807.1"/>
    <property type="molecule type" value="Genomic_DNA"/>
</dbReference>
<dbReference type="Pfam" id="PF10711">
    <property type="entry name" value="DUF2513"/>
    <property type="match status" value="1"/>
</dbReference>
<organism evidence="1">
    <name type="scientific">Caldilineaceae bacterium SB0662_bin_9</name>
    <dbReference type="NCBI Taxonomy" id="2605258"/>
    <lineage>
        <taxon>Bacteria</taxon>
        <taxon>Bacillati</taxon>
        <taxon>Chloroflexota</taxon>
        <taxon>Caldilineae</taxon>
        <taxon>Caldilineales</taxon>
        <taxon>Caldilineaceae</taxon>
    </lineage>
</organism>
<name>A0A6B1DNE2_9CHLR</name>